<accession>A0A3S2VMU6</accession>
<dbReference type="GO" id="GO:0008233">
    <property type="term" value="F:peptidase activity"/>
    <property type="evidence" value="ECO:0007669"/>
    <property type="project" value="UniProtKB-KW"/>
</dbReference>
<dbReference type="EMBL" id="SADE01000002">
    <property type="protein sequence ID" value="RVU36654.1"/>
    <property type="molecule type" value="Genomic_DNA"/>
</dbReference>
<dbReference type="Pfam" id="PF13365">
    <property type="entry name" value="Trypsin_2"/>
    <property type="match status" value="1"/>
</dbReference>
<comment type="caution">
    <text evidence="2">The sequence shown here is derived from an EMBL/GenBank/DDBJ whole genome shotgun (WGS) entry which is preliminary data.</text>
</comment>
<dbReference type="Proteomes" id="UP000287447">
    <property type="component" value="Unassembled WGS sequence"/>
</dbReference>
<proteinExistence type="predicted"/>
<gene>
    <name evidence="2" type="ORF">EOI86_15875</name>
</gene>
<dbReference type="InterPro" id="IPR009003">
    <property type="entry name" value="Peptidase_S1_PA"/>
</dbReference>
<keyword evidence="2" id="KW-0378">Hydrolase</keyword>
<dbReference type="OrthoDB" id="8210367at2"/>
<evidence type="ECO:0000313" key="2">
    <source>
        <dbReference type="EMBL" id="RVU36654.1"/>
    </source>
</evidence>
<organism evidence="2 3">
    <name type="scientific">Hwanghaeella grinnelliae</name>
    <dbReference type="NCBI Taxonomy" id="2500179"/>
    <lineage>
        <taxon>Bacteria</taxon>
        <taxon>Pseudomonadati</taxon>
        <taxon>Pseudomonadota</taxon>
        <taxon>Alphaproteobacteria</taxon>
        <taxon>Rhodospirillales</taxon>
        <taxon>Rhodospirillaceae</taxon>
        <taxon>Hwanghaeella</taxon>
    </lineage>
</organism>
<evidence type="ECO:0000256" key="1">
    <source>
        <dbReference type="SAM" id="MobiDB-lite"/>
    </source>
</evidence>
<keyword evidence="3" id="KW-1185">Reference proteome</keyword>
<sequence>MNNTKPLWVLVAVCLLGLWLYTDFDLLPTPYELVLEPEREIRVPGSGTAFSVGEGLWMTARHVVDKCDGIGFIKNERLVGVADRVVHHDTADASLLYADFSALPLPIARPNMDPQRHDDAFLIGYPAGSPREFIAKQVEYREIERSGVPGGAFPVIVWAERPEPPAGTDYAGMSGGPVINGEGYVIGILVGSDDALGRIVANTPTTLRSMLPGGGSSGGAQPVSSPTAGDLSEIGRRLRAENRVIQVYCHVE</sequence>
<dbReference type="Gene3D" id="2.40.10.120">
    <property type="match status" value="1"/>
</dbReference>
<feature type="region of interest" description="Disordered" evidence="1">
    <location>
        <begin position="210"/>
        <end position="231"/>
    </location>
</feature>
<dbReference type="SUPFAM" id="SSF50494">
    <property type="entry name" value="Trypsin-like serine proteases"/>
    <property type="match status" value="1"/>
</dbReference>
<reference evidence="3" key="1">
    <citation type="submission" date="2019-01" db="EMBL/GenBank/DDBJ databases">
        <title>Gri0909 isolated from a small marine red alga.</title>
        <authorList>
            <person name="Kim J."/>
            <person name="Jeong S.E."/>
            <person name="Jeon C.O."/>
        </authorList>
    </citation>
    <scope>NUCLEOTIDE SEQUENCE [LARGE SCALE GENOMIC DNA]</scope>
    <source>
        <strain evidence="3">Gri0909</strain>
    </source>
</reference>
<dbReference type="AlphaFoldDB" id="A0A3S2VMU6"/>
<dbReference type="RefSeq" id="WP_127766130.1">
    <property type="nucleotide sequence ID" value="NZ_SADE01000002.1"/>
</dbReference>
<name>A0A3S2VMU6_9PROT</name>
<evidence type="ECO:0000313" key="3">
    <source>
        <dbReference type="Proteomes" id="UP000287447"/>
    </source>
</evidence>
<keyword evidence="2" id="KW-0645">Protease</keyword>
<protein>
    <submittedName>
        <fullName evidence="2">Serine protease</fullName>
    </submittedName>
</protein>
<dbReference type="GO" id="GO:0006508">
    <property type="term" value="P:proteolysis"/>
    <property type="evidence" value="ECO:0007669"/>
    <property type="project" value="UniProtKB-KW"/>
</dbReference>